<keyword evidence="13" id="KW-1185">Reference proteome</keyword>
<dbReference type="InterPro" id="IPR010766">
    <property type="entry name" value="DRTGG"/>
</dbReference>
<keyword evidence="10" id="KW-0129">CBS domain</keyword>
<dbReference type="Pfam" id="PF01368">
    <property type="entry name" value="DHH"/>
    <property type="match status" value="1"/>
</dbReference>
<dbReference type="Gene3D" id="3.90.1640.10">
    <property type="entry name" value="inorganic pyrophosphatase (n-terminal core)"/>
    <property type="match status" value="1"/>
</dbReference>
<proteinExistence type="inferred from homology"/>
<dbReference type="Gene3D" id="3.40.1390.20">
    <property type="entry name" value="HprK N-terminal domain-like"/>
    <property type="match status" value="1"/>
</dbReference>
<name>A0A1G6JLH0_9BACT</name>
<evidence type="ECO:0000256" key="4">
    <source>
        <dbReference type="ARBA" id="ARBA00022694"/>
    </source>
</evidence>
<dbReference type="GO" id="GO:0046872">
    <property type="term" value="F:metal ion binding"/>
    <property type="evidence" value="ECO:0007669"/>
    <property type="project" value="UniProtKB-KW"/>
</dbReference>
<dbReference type="GO" id="GO:0000166">
    <property type="term" value="F:nucleotide binding"/>
    <property type="evidence" value="ECO:0007669"/>
    <property type="project" value="UniProtKB-KW"/>
</dbReference>
<dbReference type="Gene3D" id="3.10.580.10">
    <property type="entry name" value="CBS-domain"/>
    <property type="match status" value="1"/>
</dbReference>
<keyword evidence="6" id="KW-0479">Metal-binding</keyword>
<dbReference type="AlphaFoldDB" id="A0A1G6JLH0"/>
<sequence length="432" mass="48239">MRSAKHIFVIGRKNPDLDSIASCIGYAYLKNKISNSNEYIACASGSINVETQKVLSYLGAPLPNFITNLNLKVCDIMTQNIITVEKNAPITDVFKLMLKKDLRIVPIVDEENKFCGSIDMLDIARKSISAIIPDIFRKIKTKVSLIAKSLDGKILNDPFSDEEFVANVILGTMDADSFLEEIQNFDPQNVILIVANRHDIQKKAVEIGVKCLIISNNAKPSKDIIDLAKKNQVAIILSSYGSFATAGLVEWSAPIFTIADKNPSTVQEGEFVKDIKEKVYSSKNRAIIVLNPFGNILGIITRTDIIKYSKRQVILIDHSDSVNAPEGIFESEVLEIIDHHRLGDIKTPNLTRYRIEPFGATATIIADEFFKNNVIPEKKIALLLASGIIVNTLFLQPDKTCDYDLKMLQWLCEKASIDYQTFSLQIRNIINT</sequence>
<dbReference type="InterPro" id="IPR052390">
    <property type="entry name" value="tRNA_nt/polyA_polymerase"/>
</dbReference>
<comment type="subunit">
    <text evidence="3">Homohexamer.</text>
</comment>
<dbReference type="GO" id="GO:0003723">
    <property type="term" value="F:RNA binding"/>
    <property type="evidence" value="ECO:0007669"/>
    <property type="project" value="UniProtKB-KW"/>
</dbReference>
<comment type="similarity">
    <text evidence="2">Belongs to the tRNA nucleotidyltransferase/poly(A) polymerase family.</text>
</comment>
<dbReference type="OrthoDB" id="9766150at2"/>
<dbReference type="InterPro" id="IPR028979">
    <property type="entry name" value="Ser_kin/Pase_Hpr-like_N_sf"/>
</dbReference>
<evidence type="ECO:0000313" key="12">
    <source>
        <dbReference type="EMBL" id="SDC19599.1"/>
    </source>
</evidence>
<dbReference type="SMART" id="SM00116">
    <property type="entry name" value="CBS"/>
    <property type="match status" value="2"/>
</dbReference>
<protein>
    <submittedName>
        <fullName evidence="12">Manganese-dependent inorganic pyrophosphatase</fullName>
    </submittedName>
</protein>
<keyword evidence="5" id="KW-0548">Nucleotidyltransferase</keyword>
<dbReference type="PANTHER" id="PTHR47788">
    <property type="entry name" value="POLYA POLYMERASE"/>
    <property type="match status" value="1"/>
</dbReference>
<dbReference type="EMBL" id="FMYU01000003">
    <property type="protein sequence ID" value="SDC19599.1"/>
    <property type="molecule type" value="Genomic_DNA"/>
</dbReference>
<evidence type="ECO:0000256" key="7">
    <source>
        <dbReference type="ARBA" id="ARBA00022741"/>
    </source>
</evidence>
<dbReference type="InterPro" id="IPR038763">
    <property type="entry name" value="DHH_sf"/>
</dbReference>
<dbReference type="CDD" id="cd02205">
    <property type="entry name" value="CBS_pair_SF"/>
    <property type="match status" value="1"/>
</dbReference>
<organism evidence="12 13">
    <name type="scientific">Desulfurella multipotens</name>
    <dbReference type="NCBI Taxonomy" id="79269"/>
    <lineage>
        <taxon>Bacteria</taxon>
        <taxon>Pseudomonadati</taxon>
        <taxon>Campylobacterota</taxon>
        <taxon>Desulfurellia</taxon>
        <taxon>Desulfurellales</taxon>
        <taxon>Desulfurellaceae</taxon>
        <taxon>Desulfurella</taxon>
    </lineage>
</organism>
<dbReference type="InterPro" id="IPR001667">
    <property type="entry name" value="DDH_dom"/>
</dbReference>
<reference evidence="13" key="1">
    <citation type="submission" date="2016-10" db="EMBL/GenBank/DDBJ databases">
        <authorList>
            <person name="Varghese N."/>
            <person name="Submissions S."/>
        </authorList>
    </citation>
    <scope>NUCLEOTIDE SEQUENCE [LARGE SCALE GENOMIC DNA]</scope>
    <source>
        <strain evidence="13">DSM 8415</strain>
    </source>
</reference>
<keyword evidence="8" id="KW-0460">Magnesium</keyword>
<evidence type="ECO:0000256" key="8">
    <source>
        <dbReference type="ARBA" id="ARBA00022842"/>
    </source>
</evidence>
<dbReference type="PROSITE" id="PS51371">
    <property type="entry name" value="CBS"/>
    <property type="match status" value="2"/>
</dbReference>
<gene>
    <name evidence="12" type="ORF">SAMN05660835_00429</name>
</gene>
<dbReference type="RefSeq" id="WP_025392218.1">
    <property type="nucleotide sequence ID" value="NZ_FMYU01000003.1"/>
</dbReference>
<dbReference type="InterPro" id="IPR000644">
    <property type="entry name" value="CBS_dom"/>
</dbReference>
<keyword evidence="9" id="KW-0694">RNA-binding</keyword>
<dbReference type="GO" id="GO:0016779">
    <property type="term" value="F:nucleotidyltransferase activity"/>
    <property type="evidence" value="ECO:0007669"/>
    <property type="project" value="UniProtKB-KW"/>
</dbReference>
<evidence type="ECO:0000256" key="2">
    <source>
        <dbReference type="ARBA" id="ARBA00007265"/>
    </source>
</evidence>
<evidence type="ECO:0000256" key="1">
    <source>
        <dbReference type="ARBA" id="ARBA00001946"/>
    </source>
</evidence>
<dbReference type="SUPFAM" id="SSF54631">
    <property type="entry name" value="CBS-domain pair"/>
    <property type="match status" value="1"/>
</dbReference>
<evidence type="ECO:0000259" key="11">
    <source>
        <dbReference type="PROSITE" id="PS51371"/>
    </source>
</evidence>
<evidence type="ECO:0000256" key="3">
    <source>
        <dbReference type="ARBA" id="ARBA00011643"/>
    </source>
</evidence>
<keyword evidence="7" id="KW-0547">Nucleotide-binding</keyword>
<evidence type="ECO:0000313" key="13">
    <source>
        <dbReference type="Proteomes" id="UP000199411"/>
    </source>
</evidence>
<evidence type="ECO:0000256" key="6">
    <source>
        <dbReference type="ARBA" id="ARBA00022723"/>
    </source>
</evidence>
<comment type="cofactor">
    <cofactor evidence="1">
        <name>Mg(2+)</name>
        <dbReference type="ChEBI" id="CHEBI:18420"/>
    </cofactor>
</comment>
<evidence type="ECO:0000256" key="9">
    <source>
        <dbReference type="ARBA" id="ARBA00022884"/>
    </source>
</evidence>
<dbReference type="NCBIfam" id="NF011443">
    <property type="entry name" value="PRK14869.1-5"/>
    <property type="match status" value="1"/>
</dbReference>
<dbReference type="SUPFAM" id="SSF75138">
    <property type="entry name" value="HprK N-terminal domain-like"/>
    <property type="match status" value="1"/>
</dbReference>
<feature type="domain" description="CBS" evidence="11">
    <location>
        <begin position="259"/>
        <end position="321"/>
    </location>
</feature>
<dbReference type="Pfam" id="PF07085">
    <property type="entry name" value="DRTGG"/>
    <property type="match status" value="1"/>
</dbReference>
<keyword evidence="5" id="KW-0808">Transferase</keyword>
<dbReference type="InterPro" id="IPR046342">
    <property type="entry name" value="CBS_dom_sf"/>
</dbReference>
<dbReference type="GO" id="GO:0008033">
    <property type="term" value="P:tRNA processing"/>
    <property type="evidence" value="ECO:0007669"/>
    <property type="project" value="UniProtKB-KW"/>
</dbReference>
<feature type="domain" description="CBS" evidence="11">
    <location>
        <begin position="77"/>
        <end position="135"/>
    </location>
</feature>
<keyword evidence="4" id="KW-0819">tRNA processing</keyword>
<evidence type="ECO:0000256" key="5">
    <source>
        <dbReference type="ARBA" id="ARBA00022695"/>
    </source>
</evidence>
<dbReference type="SUPFAM" id="SSF64182">
    <property type="entry name" value="DHH phosphoesterases"/>
    <property type="match status" value="1"/>
</dbReference>
<dbReference type="Pfam" id="PF00571">
    <property type="entry name" value="CBS"/>
    <property type="match status" value="2"/>
</dbReference>
<dbReference type="PANTHER" id="PTHR47788:SF1">
    <property type="entry name" value="A-ADDING TRNA NUCLEOTIDYLTRANSFERASE"/>
    <property type="match status" value="1"/>
</dbReference>
<dbReference type="Proteomes" id="UP000199411">
    <property type="component" value="Unassembled WGS sequence"/>
</dbReference>
<evidence type="ECO:0000256" key="10">
    <source>
        <dbReference type="PROSITE-ProRule" id="PRU00703"/>
    </source>
</evidence>
<accession>A0A1G6JLH0</accession>